<evidence type="ECO:0000313" key="2">
    <source>
        <dbReference type="Proteomes" id="UP000269573"/>
    </source>
</evidence>
<dbReference type="AlphaFoldDB" id="A0A3M8CU25"/>
<protein>
    <submittedName>
        <fullName evidence="1">Uncharacterized protein</fullName>
    </submittedName>
</protein>
<accession>A0A3M8CU25</accession>
<organism evidence="1 2">
    <name type="scientific">Brevibacillus nitrificans</name>
    <dbReference type="NCBI Taxonomy" id="651560"/>
    <lineage>
        <taxon>Bacteria</taxon>
        <taxon>Bacillati</taxon>
        <taxon>Bacillota</taxon>
        <taxon>Bacilli</taxon>
        <taxon>Bacillales</taxon>
        <taxon>Paenibacillaceae</taxon>
        <taxon>Brevibacillus</taxon>
    </lineage>
</organism>
<name>A0A3M8CU25_9BACL</name>
<reference evidence="1 2" key="1">
    <citation type="submission" date="2018-10" db="EMBL/GenBank/DDBJ databases">
        <title>Phylogenomics of Brevibacillus.</title>
        <authorList>
            <person name="Dunlap C."/>
        </authorList>
    </citation>
    <scope>NUCLEOTIDE SEQUENCE [LARGE SCALE GENOMIC DNA]</scope>
    <source>
        <strain evidence="1 2">JCM 15774</strain>
    </source>
</reference>
<proteinExistence type="predicted"/>
<keyword evidence="2" id="KW-1185">Reference proteome</keyword>
<gene>
    <name evidence="1" type="ORF">EDM59_29855</name>
</gene>
<comment type="caution">
    <text evidence="1">The sequence shown here is derived from an EMBL/GenBank/DDBJ whole genome shotgun (WGS) entry which is preliminary data.</text>
</comment>
<dbReference type="EMBL" id="RHHU01000027">
    <property type="protein sequence ID" value="RNB78355.1"/>
    <property type="molecule type" value="Genomic_DNA"/>
</dbReference>
<evidence type="ECO:0000313" key="1">
    <source>
        <dbReference type="EMBL" id="RNB78355.1"/>
    </source>
</evidence>
<sequence>MIKSWLVRNSKDVTANDNNEFQTLLNDNSVSEVFVGAELNGAFTVNRAVIITGLNNVGGKFPINKLTVVNPTLTVEINNVNVTDLVTGQLPD</sequence>
<dbReference type="Proteomes" id="UP000269573">
    <property type="component" value="Unassembled WGS sequence"/>
</dbReference>